<evidence type="ECO:0000256" key="2">
    <source>
        <dbReference type="ARBA" id="ARBA00017823"/>
    </source>
</evidence>
<dbReference type="InterPro" id="IPR031316">
    <property type="entry name" value="FlgM_C"/>
</dbReference>
<comment type="similarity">
    <text evidence="1">Belongs to the FlgM family.</text>
</comment>
<evidence type="ECO:0000259" key="10">
    <source>
        <dbReference type="Pfam" id="PF04316"/>
    </source>
</evidence>
<feature type="region of interest" description="Disordered" evidence="9">
    <location>
        <begin position="29"/>
        <end position="50"/>
    </location>
</feature>
<evidence type="ECO:0000256" key="7">
    <source>
        <dbReference type="ARBA" id="ARBA00024739"/>
    </source>
</evidence>
<accession>A0ABN6VQK4</accession>
<keyword evidence="4" id="KW-1005">Bacterial flagellum biogenesis</keyword>
<reference evidence="11 12" key="1">
    <citation type="submission" date="2022-12" db="EMBL/GenBank/DDBJ databases">
        <title>Polyphasic characterization of Geotalea uranireducens NIT-SL11 newly isolated from a complex of sewage sludge and microbially reduced graphene oxide.</title>
        <authorList>
            <person name="Xie L."/>
            <person name="Yoshida N."/>
            <person name="Meng L."/>
        </authorList>
    </citation>
    <scope>NUCLEOTIDE SEQUENCE [LARGE SCALE GENOMIC DNA]</scope>
    <source>
        <strain evidence="11 12">NIT-SL11</strain>
    </source>
</reference>
<keyword evidence="11" id="KW-0969">Cilium</keyword>
<evidence type="ECO:0000313" key="12">
    <source>
        <dbReference type="Proteomes" id="UP001317705"/>
    </source>
</evidence>
<evidence type="ECO:0000256" key="1">
    <source>
        <dbReference type="ARBA" id="ARBA00005322"/>
    </source>
</evidence>
<sequence length="111" mass="11706">MEATEAVSAMKIDEKSPLTVVNSVKTDPAAAASAGSQAQRGTTADASKDTVELSSDVQRYAKAAEALPKVPEIRTERVAELKAAIKAGEYNVKARDVAEKMLMAMKKGIVV</sequence>
<dbReference type="SUPFAM" id="SSF101498">
    <property type="entry name" value="Anti-sigma factor FlgM"/>
    <property type="match status" value="1"/>
</dbReference>
<organism evidence="11 12">
    <name type="scientific">Geotalea uraniireducens</name>
    <dbReference type="NCBI Taxonomy" id="351604"/>
    <lineage>
        <taxon>Bacteria</taxon>
        <taxon>Pseudomonadati</taxon>
        <taxon>Thermodesulfobacteriota</taxon>
        <taxon>Desulfuromonadia</taxon>
        <taxon>Geobacterales</taxon>
        <taxon>Geobacteraceae</taxon>
        <taxon>Geotalea</taxon>
    </lineage>
</organism>
<keyword evidence="6" id="KW-0804">Transcription</keyword>
<dbReference type="Pfam" id="PF04316">
    <property type="entry name" value="FlgM"/>
    <property type="match status" value="1"/>
</dbReference>
<dbReference type="InterPro" id="IPR007412">
    <property type="entry name" value="FlgM"/>
</dbReference>
<dbReference type="NCBIfam" id="TIGR03824">
    <property type="entry name" value="FlgM_jcvi"/>
    <property type="match status" value="1"/>
</dbReference>
<name>A0ABN6VQK4_9BACT</name>
<dbReference type="InterPro" id="IPR035890">
    <property type="entry name" value="Anti-sigma-28_factor_FlgM_sf"/>
</dbReference>
<evidence type="ECO:0000256" key="6">
    <source>
        <dbReference type="ARBA" id="ARBA00023163"/>
    </source>
</evidence>
<protein>
    <recommendedName>
        <fullName evidence="2">Negative regulator of flagellin synthesis</fullName>
    </recommendedName>
    <alternativeName>
        <fullName evidence="8">Anti-sigma-28 factor</fullName>
    </alternativeName>
</protein>
<gene>
    <name evidence="11" type="ORF">GURASL_15330</name>
</gene>
<keyword evidence="11" id="KW-0282">Flagellum</keyword>
<evidence type="ECO:0000256" key="4">
    <source>
        <dbReference type="ARBA" id="ARBA00022795"/>
    </source>
</evidence>
<keyword evidence="3" id="KW-0678">Repressor</keyword>
<keyword evidence="5" id="KW-0805">Transcription regulation</keyword>
<keyword evidence="11" id="KW-0966">Cell projection</keyword>
<dbReference type="EMBL" id="AP027151">
    <property type="protein sequence ID" value="BDV42610.1"/>
    <property type="molecule type" value="Genomic_DNA"/>
</dbReference>
<dbReference type="RefSeq" id="WP_282003176.1">
    <property type="nucleotide sequence ID" value="NZ_AP027151.1"/>
</dbReference>
<dbReference type="Proteomes" id="UP001317705">
    <property type="component" value="Chromosome"/>
</dbReference>
<evidence type="ECO:0000256" key="3">
    <source>
        <dbReference type="ARBA" id="ARBA00022491"/>
    </source>
</evidence>
<proteinExistence type="inferred from homology"/>
<feature type="compositionally biased region" description="Low complexity" evidence="9">
    <location>
        <begin position="29"/>
        <end position="39"/>
    </location>
</feature>
<evidence type="ECO:0000256" key="5">
    <source>
        <dbReference type="ARBA" id="ARBA00023015"/>
    </source>
</evidence>
<comment type="function">
    <text evidence="7">Responsible for the coupling of flagellin expression to flagellar assembly by preventing expression of the flagellin genes when a component of the middle class of proteins is defective. It negatively regulates flagellar genes by inhibiting the activity of FliA by directly binding to FliA.</text>
</comment>
<evidence type="ECO:0000313" key="11">
    <source>
        <dbReference type="EMBL" id="BDV42610.1"/>
    </source>
</evidence>
<evidence type="ECO:0000256" key="9">
    <source>
        <dbReference type="SAM" id="MobiDB-lite"/>
    </source>
</evidence>
<keyword evidence="12" id="KW-1185">Reference proteome</keyword>
<evidence type="ECO:0000256" key="8">
    <source>
        <dbReference type="ARBA" id="ARBA00030117"/>
    </source>
</evidence>
<feature type="domain" description="Anti-sigma-28 factor FlgM C-terminal" evidence="10">
    <location>
        <begin position="49"/>
        <end position="102"/>
    </location>
</feature>